<evidence type="ECO:0000313" key="12">
    <source>
        <dbReference type="EMBL" id="EHG22489.1"/>
    </source>
</evidence>
<dbReference type="EMBL" id="ACZM01000002">
    <property type="protein sequence ID" value="EHG22489.1"/>
    <property type="molecule type" value="Genomic_DNA"/>
</dbReference>
<comment type="similarity">
    <text evidence="1 8">Belongs to the thioredoxin family.</text>
</comment>
<dbReference type="PIRSF" id="PIRSF000077">
    <property type="entry name" value="Thioredoxin"/>
    <property type="match status" value="1"/>
</dbReference>
<evidence type="ECO:0000256" key="9">
    <source>
        <dbReference type="PIRSR" id="PIRSR000077-1"/>
    </source>
</evidence>
<organism evidence="12 13">
    <name type="scientific">Selenomonas infelix ATCC 43532</name>
    <dbReference type="NCBI Taxonomy" id="679201"/>
    <lineage>
        <taxon>Bacteria</taxon>
        <taxon>Bacillati</taxon>
        <taxon>Bacillota</taxon>
        <taxon>Negativicutes</taxon>
        <taxon>Selenomonadales</taxon>
        <taxon>Selenomonadaceae</taxon>
        <taxon>Selenomonas</taxon>
    </lineage>
</organism>
<dbReference type="InterPro" id="IPR005746">
    <property type="entry name" value="Thioredoxin"/>
</dbReference>
<dbReference type="GO" id="GO:0005829">
    <property type="term" value="C:cytosol"/>
    <property type="evidence" value="ECO:0007669"/>
    <property type="project" value="TreeGrafter"/>
</dbReference>
<feature type="domain" description="Thioredoxin" evidence="11">
    <location>
        <begin position="1"/>
        <end position="103"/>
    </location>
</feature>
<dbReference type="CDD" id="cd02947">
    <property type="entry name" value="TRX_family"/>
    <property type="match status" value="1"/>
</dbReference>
<evidence type="ECO:0000256" key="1">
    <source>
        <dbReference type="ARBA" id="ARBA00008987"/>
    </source>
</evidence>
<reference evidence="12 13" key="1">
    <citation type="submission" date="2011-08" db="EMBL/GenBank/DDBJ databases">
        <title>The Genome Sequence of Selenomonas infelix ATCC 43532.</title>
        <authorList>
            <consortium name="The Broad Institute Genome Sequencing Platform"/>
            <person name="Earl A."/>
            <person name="Ward D."/>
            <person name="Feldgarden M."/>
            <person name="Gevers D."/>
            <person name="Izard J."/>
            <person name="Blanton J.M."/>
            <person name="Baranova O.V."/>
            <person name="Dewhirst F.E."/>
            <person name="Young S.K."/>
            <person name="Zeng Q."/>
            <person name="Gargeya S."/>
            <person name="Fitzgerald M."/>
            <person name="Haas B."/>
            <person name="Abouelleil A."/>
            <person name="Alvarado L."/>
            <person name="Arachchi H.M."/>
            <person name="Berlin A."/>
            <person name="Brown A."/>
            <person name="Chapman S.B."/>
            <person name="Chen Z."/>
            <person name="Dunbar C."/>
            <person name="Freedman E."/>
            <person name="Gearin G."/>
            <person name="Gellesch M."/>
            <person name="Goldberg J."/>
            <person name="Griggs A."/>
            <person name="Gujja S."/>
            <person name="Heiman D."/>
            <person name="Howarth C."/>
            <person name="Larson L."/>
            <person name="Lui A."/>
            <person name="MacDonald P.J.P."/>
            <person name="Montmayeur A."/>
            <person name="Murphy C."/>
            <person name="Neiman D."/>
            <person name="Pearson M."/>
            <person name="Priest M."/>
            <person name="Roberts A."/>
            <person name="Saif S."/>
            <person name="Shea T."/>
            <person name="Shenoy N."/>
            <person name="Sisk P."/>
            <person name="Stolte C."/>
            <person name="Sykes S."/>
            <person name="Wortman J."/>
            <person name="Nusbaum C."/>
            <person name="Birren B."/>
        </authorList>
    </citation>
    <scope>NUCLEOTIDE SEQUENCE [LARGE SCALE GENOMIC DNA]</scope>
    <source>
        <strain evidence="12 13">ATCC 43532</strain>
    </source>
</reference>
<feature type="site" description="Contributes to redox potential value" evidence="9">
    <location>
        <position position="33"/>
    </location>
</feature>
<keyword evidence="5 10" id="KW-1015">Disulfide bond</keyword>
<feature type="active site" description="Nucleophile" evidence="9">
    <location>
        <position position="31"/>
    </location>
</feature>
<gene>
    <name evidence="12" type="ORF">HMPREF9334_00116</name>
</gene>
<accession>G5GLI6</accession>
<dbReference type="InterPro" id="IPR036249">
    <property type="entry name" value="Thioredoxin-like_sf"/>
</dbReference>
<feature type="site" description="Contributes to redox potential value" evidence="9">
    <location>
        <position position="32"/>
    </location>
</feature>
<feature type="disulfide bond" description="Redox-active" evidence="10">
    <location>
        <begin position="31"/>
        <end position="34"/>
    </location>
</feature>
<dbReference type="HOGENOM" id="CLU_090389_10_4_9"/>
<dbReference type="OrthoDB" id="9790390at2"/>
<evidence type="ECO:0000256" key="2">
    <source>
        <dbReference type="ARBA" id="ARBA00020570"/>
    </source>
</evidence>
<evidence type="ECO:0000256" key="5">
    <source>
        <dbReference type="ARBA" id="ARBA00023157"/>
    </source>
</evidence>
<dbReference type="PANTHER" id="PTHR45663:SF11">
    <property type="entry name" value="GEO12009P1"/>
    <property type="match status" value="1"/>
</dbReference>
<name>G5GLI6_9FIRM</name>
<evidence type="ECO:0000259" key="11">
    <source>
        <dbReference type="PROSITE" id="PS51352"/>
    </source>
</evidence>
<dbReference type="PRINTS" id="PR00421">
    <property type="entry name" value="THIOREDOXIN"/>
</dbReference>
<dbReference type="RefSeq" id="WP_006691567.1">
    <property type="nucleotide sequence ID" value="NZ_JH376797.1"/>
</dbReference>
<dbReference type="Pfam" id="PF00085">
    <property type="entry name" value="Thioredoxin"/>
    <property type="match status" value="1"/>
</dbReference>
<dbReference type="PROSITE" id="PS51352">
    <property type="entry name" value="THIOREDOXIN_2"/>
    <property type="match status" value="1"/>
</dbReference>
<proteinExistence type="inferred from homology"/>
<evidence type="ECO:0000256" key="6">
    <source>
        <dbReference type="ARBA" id="ARBA00023284"/>
    </source>
</evidence>
<keyword evidence="6 10" id="KW-0676">Redox-active center</keyword>
<dbReference type="GO" id="GO:0015035">
    <property type="term" value="F:protein-disulfide reductase activity"/>
    <property type="evidence" value="ECO:0007669"/>
    <property type="project" value="UniProtKB-UniRule"/>
</dbReference>
<dbReference type="eggNOG" id="COG3118">
    <property type="taxonomic scope" value="Bacteria"/>
</dbReference>
<evidence type="ECO:0000313" key="13">
    <source>
        <dbReference type="Proteomes" id="UP000004129"/>
    </source>
</evidence>
<sequence length="103" mass="11594">MAVIELTSETFNDEVLHADRIVIVDFWATWCTPCRMLTPVVEEVAAERPDIKVCKINVDEAQDIAEKYGVMSLPILIFFKDGEPIDESIGLVSKEQLLAMLPK</sequence>
<dbReference type="InterPro" id="IPR017937">
    <property type="entry name" value="Thioredoxin_CS"/>
</dbReference>
<dbReference type="AlphaFoldDB" id="G5GLI6"/>
<dbReference type="SUPFAM" id="SSF52833">
    <property type="entry name" value="Thioredoxin-like"/>
    <property type="match status" value="1"/>
</dbReference>
<evidence type="ECO:0000256" key="4">
    <source>
        <dbReference type="ARBA" id="ARBA00022982"/>
    </source>
</evidence>
<evidence type="ECO:0000256" key="3">
    <source>
        <dbReference type="ARBA" id="ARBA00022448"/>
    </source>
</evidence>
<dbReference type="Proteomes" id="UP000004129">
    <property type="component" value="Unassembled WGS sequence"/>
</dbReference>
<dbReference type="InterPro" id="IPR013766">
    <property type="entry name" value="Thioredoxin_domain"/>
</dbReference>
<dbReference type="Gene3D" id="3.40.30.10">
    <property type="entry name" value="Glutaredoxin"/>
    <property type="match status" value="1"/>
</dbReference>
<dbReference type="PROSITE" id="PS00194">
    <property type="entry name" value="THIOREDOXIN_1"/>
    <property type="match status" value="1"/>
</dbReference>
<dbReference type="FunFam" id="3.40.30.10:FF:000001">
    <property type="entry name" value="Thioredoxin"/>
    <property type="match status" value="1"/>
</dbReference>
<keyword evidence="13" id="KW-1185">Reference proteome</keyword>
<keyword evidence="4" id="KW-0249">Electron transport</keyword>
<dbReference type="PATRIC" id="fig|679201.3.peg.115"/>
<feature type="active site" description="Nucleophile" evidence="9">
    <location>
        <position position="34"/>
    </location>
</feature>
<keyword evidence="3" id="KW-0813">Transport</keyword>
<comment type="caution">
    <text evidence="12">The sequence shown here is derived from an EMBL/GenBank/DDBJ whole genome shotgun (WGS) entry which is preliminary data.</text>
</comment>
<evidence type="ECO:0000256" key="10">
    <source>
        <dbReference type="PIRSR" id="PIRSR000077-4"/>
    </source>
</evidence>
<dbReference type="PANTHER" id="PTHR45663">
    <property type="entry name" value="GEO12009P1"/>
    <property type="match status" value="1"/>
</dbReference>
<feature type="site" description="Deprotonates C-terminal active site Cys" evidence="9">
    <location>
        <position position="25"/>
    </location>
</feature>
<protein>
    <recommendedName>
        <fullName evidence="2 7">Thioredoxin</fullName>
    </recommendedName>
</protein>
<evidence type="ECO:0000256" key="8">
    <source>
        <dbReference type="PIRNR" id="PIRNR000077"/>
    </source>
</evidence>
<evidence type="ECO:0000256" key="7">
    <source>
        <dbReference type="NCBIfam" id="TIGR01068"/>
    </source>
</evidence>
<dbReference type="GO" id="GO:0045454">
    <property type="term" value="P:cell redox homeostasis"/>
    <property type="evidence" value="ECO:0007669"/>
    <property type="project" value="TreeGrafter"/>
</dbReference>
<dbReference type="NCBIfam" id="TIGR01068">
    <property type="entry name" value="thioredoxin"/>
    <property type="match status" value="1"/>
</dbReference>
<dbReference type="STRING" id="679201.HMPREF9334_00116"/>